<name>A0A4Q1DBQ5_9BACT</name>
<evidence type="ECO:0000259" key="3">
    <source>
        <dbReference type="PROSITE" id="PS51186"/>
    </source>
</evidence>
<dbReference type="PROSITE" id="PS51186">
    <property type="entry name" value="GNAT"/>
    <property type="match status" value="1"/>
</dbReference>
<accession>A0A4Q1DBQ5</accession>
<dbReference type="PANTHER" id="PTHR43877">
    <property type="entry name" value="AMINOALKYLPHOSPHONATE N-ACETYLTRANSFERASE-RELATED-RELATED"/>
    <property type="match status" value="1"/>
</dbReference>
<dbReference type="OrthoDB" id="5419426at2"/>
<reference evidence="4 5" key="1">
    <citation type="submission" date="2019-01" db="EMBL/GenBank/DDBJ databases">
        <title>Filimonas sp. strain TTM-71.</title>
        <authorList>
            <person name="Chen W.-M."/>
        </authorList>
    </citation>
    <scope>NUCLEOTIDE SEQUENCE [LARGE SCALE GENOMIC DNA]</scope>
    <source>
        <strain evidence="4 5">TTM-71</strain>
    </source>
</reference>
<proteinExistence type="predicted"/>
<dbReference type="EMBL" id="SDHZ01000001">
    <property type="protein sequence ID" value="RXK86914.1"/>
    <property type="molecule type" value="Genomic_DNA"/>
</dbReference>
<dbReference type="InterPro" id="IPR016181">
    <property type="entry name" value="Acyl_CoA_acyltransferase"/>
</dbReference>
<comment type="caution">
    <text evidence="4">The sequence shown here is derived from an EMBL/GenBank/DDBJ whole genome shotgun (WGS) entry which is preliminary data.</text>
</comment>
<evidence type="ECO:0000256" key="1">
    <source>
        <dbReference type="ARBA" id="ARBA00022679"/>
    </source>
</evidence>
<gene>
    <name evidence="4" type="ORF">ESB13_09030</name>
</gene>
<dbReference type="Pfam" id="PF00583">
    <property type="entry name" value="Acetyltransf_1"/>
    <property type="match status" value="1"/>
</dbReference>
<dbReference type="RefSeq" id="WP_129002663.1">
    <property type="nucleotide sequence ID" value="NZ_SDHZ01000001.1"/>
</dbReference>
<dbReference type="PANTHER" id="PTHR43877:SF8">
    <property type="entry name" value="N-ACETYLGLUTAMATE SYNTHASE-RELATED"/>
    <property type="match status" value="1"/>
</dbReference>
<dbReference type="InterPro" id="IPR050832">
    <property type="entry name" value="Bact_Acetyltransf"/>
</dbReference>
<feature type="domain" description="N-acetyltransferase" evidence="3">
    <location>
        <begin position="11"/>
        <end position="173"/>
    </location>
</feature>
<dbReference type="CDD" id="cd04301">
    <property type="entry name" value="NAT_SF"/>
    <property type="match status" value="1"/>
</dbReference>
<keyword evidence="2" id="KW-0012">Acyltransferase</keyword>
<dbReference type="SUPFAM" id="SSF55729">
    <property type="entry name" value="Acyl-CoA N-acyltransferases (Nat)"/>
    <property type="match status" value="1"/>
</dbReference>
<sequence length="173" mass="19747">MNQVSRTLLSLHYRSALTTDRQALKALAWLSYSEYTQYMTPEDAVKLKTNMHSDAVWDSILSVAQGFVCTCEDKIVGMSFLVPSGNAWDIFQAEWSYIRMVGVDPDLKGYGIASRLMQQCIAHARSTNETIVALHTSEKMNAARHIYEKQGFKVLKEIAPRLGIRYWLYTMQL</sequence>
<dbReference type="Proteomes" id="UP000290545">
    <property type="component" value="Unassembled WGS sequence"/>
</dbReference>
<protein>
    <submittedName>
        <fullName evidence="4">GNAT family N-acetyltransferase</fullName>
    </submittedName>
</protein>
<dbReference type="Gene3D" id="3.40.630.30">
    <property type="match status" value="1"/>
</dbReference>
<organism evidence="4 5">
    <name type="scientific">Filimonas effusa</name>
    <dbReference type="NCBI Taxonomy" id="2508721"/>
    <lineage>
        <taxon>Bacteria</taxon>
        <taxon>Pseudomonadati</taxon>
        <taxon>Bacteroidota</taxon>
        <taxon>Chitinophagia</taxon>
        <taxon>Chitinophagales</taxon>
        <taxon>Chitinophagaceae</taxon>
        <taxon>Filimonas</taxon>
    </lineage>
</organism>
<evidence type="ECO:0000256" key="2">
    <source>
        <dbReference type="ARBA" id="ARBA00023315"/>
    </source>
</evidence>
<dbReference type="AlphaFoldDB" id="A0A4Q1DBQ5"/>
<evidence type="ECO:0000313" key="4">
    <source>
        <dbReference type="EMBL" id="RXK86914.1"/>
    </source>
</evidence>
<dbReference type="InterPro" id="IPR000182">
    <property type="entry name" value="GNAT_dom"/>
</dbReference>
<keyword evidence="5" id="KW-1185">Reference proteome</keyword>
<keyword evidence="1 4" id="KW-0808">Transferase</keyword>
<dbReference type="GO" id="GO:0016747">
    <property type="term" value="F:acyltransferase activity, transferring groups other than amino-acyl groups"/>
    <property type="evidence" value="ECO:0007669"/>
    <property type="project" value="InterPro"/>
</dbReference>
<evidence type="ECO:0000313" key="5">
    <source>
        <dbReference type="Proteomes" id="UP000290545"/>
    </source>
</evidence>